<evidence type="ECO:0000259" key="6">
    <source>
        <dbReference type="Pfam" id="PF00294"/>
    </source>
</evidence>
<evidence type="ECO:0000313" key="7">
    <source>
        <dbReference type="EMBL" id="RWX55845.1"/>
    </source>
</evidence>
<comment type="similarity">
    <text evidence="1">Belongs to the carbohydrate kinase PfkB family.</text>
</comment>
<dbReference type="RefSeq" id="WP_128783866.1">
    <property type="nucleotide sequence ID" value="NZ_RJLM01000003.1"/>
</dbReference>
<keyword evidence="5" id="KW-0067">ATP-binding</keyword>
<dbReference type="Proteomes" id="UP000287563">
    <property type="component" value="Unassembled WGS sequence"/>
</dbReference>
<gene>
    <name evidence="7" type="ORF">EDI28_10985</name>
</gene>
<sequence length="310" mass="32981">MARVWVTGDAVVDLIPEGAGTYLKCPGGAPANVAVGVSRLGGDSAFFGRVGNDPLGRFMKQVLTAERVNTEKMILDSHQRTSTVIVDLDDEGERSFTFMVKPSADQFTVPEDVPAFQPGEWLHVCSIALANEPSRSTTLDAMKAMRAAGGFVSFDPNLREEVWVKPEELKPVVLEAVAQADVVKFSDDELLLITEKECLQPALAWLHESFNLPLVIVTQGKKGALVVQAKCQQLVAGRPVSPVDTTGAGDAFVGGLLAGLAMSDDWQQADKLLDIIKQANACGALATTAKGAMTALPTADELTAFLAEAE</sequence>
<keyword evidence="4 7" id="KW-0418">Kinase</keyword>
<dbReference type="AlphaFoldDB" id="A0A3S4TMN5"/>
<evidence type="ECO:0000256" key="3">
    <source>
        <dbReference type="ARBA" id="ARBA00022741"/>
    </source>
</evidence>
<keyword evidence="3" id="KW-0547">Nucleotide-binding</keyword>
<dbReference type="PROSITE" id="PS00584">
    <property type="entry name" value="PFKB_KINASES_2"/>
    <property type="match status" value="1"/>
</dbReference>
<dbReference type="NCBIfam" id="NF006957">
    <property type="entry name" value="PRK09434.1"/>
    <property type="match status" value="1"/>
</dbReference>
<dbReference type="InterPro" id="IPR011611">
    <property type="entry name" value="PfkB_dom"/>
</dbReference>
<comment type="caution">
    <text evidence="7">The sequence shown here is derived from an EMBL/GenBank/DDBJ whole genome shotgun (WGS) entry which is preliminary data.</text>
</comment>
<evidence type="ECO:0000256" key="5">
    <source>
        <dbReference type="ARBA" id="ARBA00022840"/>
    </source>
</evidence>
<dbReference type="PANTHER" id="PTHR43085:SF1">
    <property type="entry name" value="PSEUDOURIDINE KINASE-RELATED"/>
    <property type="match status" value="1"/>
</dbReference>
<dbReference type="CDD" id="cd01167">
    <property type="entry name" value="bac_FRK"/>
    <property type="match status" value="1"/>
</dbReference>
<name>A0A3S4TMN5_9GAMM</name>
<evidence type="ECO:0000313" key="8">
    <source>
        <dbReference type="Proteomes" id="UP000287563"/>
    </source>
</evidence>
<reference evidence="7 8" key="1">
    <citation type="submission" date="2018-11" db="EMBL/GenBank/DDBJ databases">
        <title>Photobacterium sp. BEI247 sp. nov., a marine bacterium isolated from Yongle Blue Hole in the South China Sea.</title>
        <authorList>
            <person name="Wang X."/>
        </authorList>
    </citation>
    <scope>NUCLEOTIDE SEQUENCE [LARGE SCALE GENOMIC DNA]</scope>
    <source>
        <strain evidence="8">BEI247</strain>
    </source>
</reference>
<organism evidence="7 8">
    <name type="scientific">Photobacterium chitinilyticum</name>
    <dbReference type="NCBI Taxonomy" id="2485123"/>
    <lineage>
        <taxon>Bacteria</taxon>
        <taxon>Pseudomonadati</taxon>
        <taxon>Pseudomonadota</taxon>
        <taxon>Gammaproteobacteria</taxon>
        <taxon>Vibrionales</taxon>
        <taxon>Vibrionaceae</taxon>
        <taxon>Photobacterium</taxon>
    </lineage>
</organism>
<feature type="domain" description="Carbohydrate kinase PfkB" evidence="6">
    <location>
        <begin position="3"/>
        <end position="298"/>
    </location>
</feature>
<evidence type="ECO:0000256" key="1">
    <source>
        <dbReference type="ARBA" id="ARBA00010688"/>
    </source>
</evidence>
<evidence type="ECO:0000256" key="2">
    <source>
        <dbReference type="ARBA" id="ARBA00022679"/>
    </source>
</evidence>
<evidence type="ECO:0000256" key="4">
    <source>
        <dbReference type="ARBA" id="ARBA00022777"/>
    </source>
</evidence>
<dbReference type="PROSITE" id="PS00583">
    <property type="entry name" value="PFKB_KINASES_1"/>
    <property type="match status" value="1"/>
</dbReference>
<dbReference type="Gene3D" id="3.40.1190.20">
    <property type="match status" value="1"/>
</dbReference>
<dbReference type="GO" id="GO:0016301">
    <property type="term" value="F:kinase activity"/>
    <property type="evidence" value="ECO:0007669"/>
    <property type="project" value="UniProtKB-KW"/>
</dbReference>
<protein>
    <submittedName>
        <fullName evidence="7">Aminoimidazole riboside kinase</fullName>
    </submittedName>
</protein>
<dbReference type="Pfam" id="PF00294">
    <property type="entry name" value="PfkB"/>
    <property type="match status" value="1"/>
</dbReference>
<accession>A0A3S4TMN5</accession>
<dbReference type="OrthoDB" id="9779730at2"/>
<dbReference type="PANTHER" id="PTHR43085">
    <property type="entry name" value="HEXOKINASE FAMILY MEMBER"/>
    <property type="match status" value="1"/>
</dbReference>
<dbReference type="InterPro" id="IPR029056">
    <property type="entry name" value="Ribokinase-like"/>
</dbReference>
<keyword evidence="8" id="KW-1185">Reference proteome</keyword>
<dbReference type="GO" id="GO:0005524">
    <property type="term" value="F:ATP binding"/>
    <property type="evidence" value="ECO:0007669"/>
    <property type="project" value="UniProtKB-KW"/>
</dbReference>
<dbReference type="InterPro" id="IPR050306">
    <property type="entry name" value="PfkB_Carbo_kinase"/>
</dbReference>
<dbReference type="SUPFAM" id="SSF53613">
    <property type="entry name" value="Ribokinase-like"/>
    <property type="match status" value="1"/>
</dbReference>
<keyword evidence="2" id="KW-0808">Transferase</keyword>
<dbReference type="EMBL" id="RJLM01000003">
    <property type="protein sequence ID" value="RWX55845.1"/>
    <property type="molecule type" value="Genomic_DNA"/>
</dbReference>
<dbReference type="InterPro" id="IPR002173">
    <property type="entry name" value="Carboh/pur_kinase_PfkB_CS"/>
</dbReference>
<proteinExistence type="inferred from homology"/>